<dbReference type="RefSeq" id="XP_018143453.1">
    <property type="nucleotide sequence ID" value="XM_018293766.1"/>
</dbReference>
<evidence type="ECO:0000313" key="1">
    <source>
        <dbReference type="EMBL" id="OAQ66366.1"/>
    </source>
</evidence>
<accession>A0A179FL55</accession>
<gene>
    <name evidence="1" type="ORF">VFPPC_16013</name>
</gene>
<dbReference type="GeneID" id="28857760"/>
<proteinExistence type="predicted"/>
<organism evidence="1 2">
    <name type="scientific">Pochonia chlamydosporia 170</name>
    <dbReference type="NCBI Taxonomy" id="1380566"/>
    <lineage>
        <taxon>Eukaryota</taxon>
        <taxon>Fungi</taxon>
        <taxon>Dikarya</taxon>
        <taxon>Ascomycota</taxon>
        <taxon>Pezizomycotina</taxon>
        <taxon>Sordariomycetes</taxon>
        <taxon>Hypocreomycetidae</taxon>
        <taxon>Hypocreales</taxon>
        <taxon>Clavicipitaceae</taxon>
        <taxon>Pochonia</taxon>
    </lineage>
</organism>
<comment type="caution">
    <text evidence="1">The sequence shown here is derived from an EMBL/GenBank/DDBJ whole genome shotgun (WGS) entry which is preliminary data.</text>
</comment>
<evidence type="ECO:0000313" key="2">
    <source>
        <dbReference type="Proteomes" id="UP000078397"/>
    </source>
</evidence>
<dbReference type="Proteomes" id="UP000078397">
    <property type="component" value="Unassembled WGS sequence"/>
</dbReference>
<dbReference type="KEGG" id="pchm:VFPPC_16013"/>
<sequence>MVECLRGQFDNESSRSSEQRICFVSMLNCRYEAMFYKGGEHLLLSFIGAVSSTQVKLLHTSSTLPRPPSYSVKHPADYLVVMQLTHLSPMPVKN</sequence>
<reference evidence="1 2" key="1">
    <citation type="journal article" date="2016" name="PLoS Pathog.">
        <title>Biosynthesis of antibiotic leucinostatins in bio-control fungus Purpureocillium lilacinum and their inhibition on phytophthora revealed by genome mining.</title>
        <authorList>
            <person name="Wang G."/>
            <person name="Liu Z."/>
            <person name="Lin R."/>
            <person name="Li E."/>
            <person name="Mao Z."/>
            <person name="Ling J."/>
            <person name="Yang Y."/>
            <person name="Yin W.B."/>
            <person name="Xie B."/>
        </authorList>
    </citation>
    <scope>NUCLEOTIDE SEQUENCE [LARGE SCALE GENOMIC DNA]</scope>
    <source>
        <strain evidence="1">170</strain>
    </source>
</reference>
<protein>
    <submittedName>
        <fullName evidence="1">Uncharacterized protein</fullName>
    </submittedName>
</protein>
<dbReference type="AlphaFoldDB" id="A0A179FL55"/>
<keyword evidence="2" id="KW-1185">Reference proteome</keyword>
<dbReference type="EMBL" id="LSBJ02000004">
    <property type="protein sequence ID" value="OAQ66366.1"/>
    <property type="molecule type" value="Genomic_DNA"/>
</dbReference>
<name>A0A179FL55_METCM</name>